<dbReference type="Proteomes" id="UP000737018">
    <property type="component" value="Unassembled WGS sequence"/>
</dbReference>
<sequence>MESLIDYHSSVQGLVLEGAGGGFGNKLLQDAWLCSWHYAYLDDKFFTREDAGLIGKVLMEYASGIFLDVLAKDEPESKKPNWLLMDSINDHHLSIQGATWGTAIWQPGFAVGIMHTCERSASVNNVQSASGL</sequence>
<dbReference type="AlphaFoldDB" id="A0A8J4QG79"/>
<reference evidence="1" key="1">
    <citation type="submission" date="2020-03" db="EMBL/GenBank/DDBJ databases">
        <title>Castanea mollissima Vanexum genome sequencing.</title>
        <authorList>
            <person name="Staton M."/>
        </authorList>
    </citation>
    <scope>NUCLEOTIDE SEQUENCE</scope>
    <source>
        <tissue evidence="1">Leaf</tissue>
    </source>
</reference>
<accession>A0A8J4QG79</accession>
<gene>
    <name evidence="1" type="ORF">CMV_024795</name>
</gene>
<comment type="caution">
    <text evidence="1">The sequence shown here is derived from an EMBL/GenBank/DDBJ whole genome shotgun (WGS) entry which is preliminary data.</text>
</comment>
<organism evidence="1 2">
    <name type="scientific">Castanea mollissima</name>
    <name type="common">Chinese chestnut</name>
    <dbReference type="NCBI Taxonomy" id="60419"/>
    <lineage>
        <taxon>Eukaryota</taxon>
        <taxon>Viridiplantae</taxon>
        <taxon>Streptophyta</taxon>
        <taxon>Embryophyta</taxon>
        <taxon>Tracheophyta</taxon>
        <taxon>Spermatophyta</taxon>
        <taxon>Magnoliopsida</taxon>
        <taxon>eudicotyledons</taxon>
        <taxon>Gunneridae</taxon>
        <taxon>Pentapetalae</taxon>
        <taxon>rosids</taxon>
        <taxon>fabids</taxon>
        <taxon>Fagales</taxon>
        <taxon>Fagaceae</taxon>
        <taxon>Castanea</taxon>
    </lineage>
</organism>
<protein>
    <submittedName>
        <fullName evidence="1">Uncharacterized protein</fullName>
    </submittedName>
</protein>
<name>A0A8J4QG79_9ROSI</name>
<dbReference type="EMBL" id="JRKL02006182">
    <property type="protein sequence ID" value="KAF3949325.1"/>
    <property type="molecule type" value="Genomic_DNA"/>
</dbReference>
<keyword evidence="2" id="KW-1185">Reference proteome</keyword>
<evidence type="ECO:0000313" key="1">
    <source>
        <dbReference type="EMBL" id="KAF3949325.1"/>
    </source>
</evidence>
<proteinExistence type="predicted"/>
<evidence type="ECO:0000313" key="2">
    <source>
        <dbReference type="Proteomes" id="UP000737018"/>
    </source>
</evidence>